<dbReference type="CDD" id="cd19049">
    <property type="entry name" value="LGIC_TM_anion"/>
    <property type="match status" value="1"/>
</dbReference>
<evidence type="ECO:0000256" key="3">
    <source>
        <dbReference type="ARBA" id="ARBA00022448"/>
    </source>
</evidence>
<feature type="signal peptide" evidence="11">
    <location>
        <begin position="1"/>
        <end position="25"/>
    </location>
</feature>
<keyword evidence="15" id="KW-1185">Reference proteome</keyword>
<dbReference type="FunFam" id="2.70.170.10:FF:000014">
    <property type="entry name" value="Glycine receptor subunit beta"/>
    <property type="match status" value="1"/>
</dbReference>
<keyword evidence="4" id="KW-1003">Cell membrane</keyword>
<keyword evidence="7 11" id="KW-1133">Transmembrane helix</keyword>
<keyword evidence="3 11" id="KW-0813">Transport</keyword>
<comment type="similarity">
    <text evidence="11">Belongs to the ligand-gated ion channel (TC 1.A.9) family.</text>
</comment>
<dbReference type="AlphaFoldDB" id="A0AAE1DBI0"/>
<gene>
    <name evidence="14" type="ORF">RRG08_050209</name>
</gene>
<dbReference type="Gene3D" id="1.20.58.390">
    <property type="entry name" value="Neurotransmitter-gated ion-channel transmembrane domain"/>
    <property type="match status" value="1"/>
</dbReference>
<evidence type="ECO:0000256" key="2">
    <source>
        <dbReference type="ARBA" id="ARBA00004236"/>
    </source>
</evidence>
<name>A0AAE1DBI0_9GAST</name>
<dbReference type="InterPro" id="IPR006029">
    <property type="entry name" value="Neurotrans-gated_channel_TM"/>
</dbReference>
<dbReference type="InterPro" id="IPR006202">
    <property type="entry name" value="Neur_chan_lig-bd"/>
</dbReference>
<dbReference type="InterPro" id="IPR036719">
    <property type="entry name" value="Neuro-gated_channel_TM_sf"/>
</dbReference>
<keyword evidence="5 11" id="KW-0812">Transmembrane</keyword>
<dbReference type="InterPro" id="IPR038050">
    <property type="entry name" value="Neuro_actylchol_rec"/>
</dbReference>
<dbReference type="SUPFAM" id="SSF90112">
    <property type="entry name" value="Neurotransmitter-gated ion-channel transmembrane pore"/>
    <property type="match status" value="1"/>
</dbReference>
<sequence>MDSQVFKTCFLLFTLSCGIFQEMLAASDRATRREIEVVAVGDREAAIQRVIDHNDPKIPPDFEKDYPTVIVVQLFIASFASISETTMDYALSMYLRQRWVDPRTTYDPLPGVDLLELDARVMNQIWVPDMYFVNEKAAHFHEITVPNKLMQVYPNGTIMYSARLSMTLSCDMFLQKFPFDSQECYMTMESYSYSVKNVVFHWHDDPLVLKKDLKLPQFKFVKMEHINCTRAYEGTGTYTCLQAKFYLERTYGYYVAQVFLPCILIVVLSWVSFYLDIDAVPARISLGLLTVLTMTTMSANARAHLPRVSYIKAIDVWMAMCLFFVFAALIEFAYVNVNARVEKRRTTQAGGLQLNFSQGSSSPGENGEGKKKRLFSKTTIGRDRARRLDKISRYLFPGIFVCFNIFYWTFYMLWEPTHDHEQ</sequence>
<dbReference type="CDD" id="cd18991">
    <property type="entry name" value="LGIC_ECD_GlyR"/>
    <property type="match status" value="1"/>
</dbReference>
<feature type="domain" description="Neurotransmitter-gated ion-channel ligand-binding" evidence="12">
    <location>
        <begin position="46"/>
        <end position="250"/>
    </location>
</feature>
<comment type="caution">
    <text evidence="14">The sequence shown here is derived from an EMBL/GenBank/DDBJ whole genome shotgun (WGS) entry which is preliminary data.</text>
</comment>
<evidence type="ECO:0000256" key="9">
    <source>
        <dbReference type="ARBA" id="ARBA00023136"/>
    </source>
</evidence>
<dbReference type="PANTHER" id="PTHR18945">
    <property type="entry name" value="NEUROTRANSMITTER GATED ION CHANNEL"/>
    <property type="match status" value="1"/>
</dbReference>
<protein>
    <submittedName>
        <fullName evidence="14">Uncharacterized protein</fullName>
    </submittedName>
</protein>
<dbReference type="Pfam" id="PF02931">
    <property type="entry name" value="Neur_chan_LBD"/>
    <property type="match status" value="1"/>
</dbReference>
<evidence type="ECO:0000259" key="12">
    <source>
        <dbReference type="Pfam" id="PF02931"/>
    </source>
</evidence>
<dbReference type="SUPFAM" id="SSF63712">
    <property type="entry name" value="Nicotinic receptor ligand binding domain-like"/>
    <property type="match status" value="1"/>
</dbReference>
<evidence type="ECO:0000259" key="13">
    <source>
        <dbReference type="Pfam" id="PF02932"/>
    </source>
</evidence>
<dbReference type="PRINTS" id="PR00253">
    <property type="entry name" value="GABAARECEPTR"/>
</dbReference>
<reference evidence="14" key="1">
    <citation type="journal article" date="2023" name="G3 (Bethesda)">
        <title>A reference genome for the long-term kleptoplast-retaining sea slug Elysia crispata morphotype clarki.</title>
        <authorList>
            <person name="Eastman K.E."/>
            <person name="Pendleton A.L."/>
            <person name="Shaikh M.A."/>
            <person name="Suttiyut T."/>
            <person name="Ogas R."/>
            <person name="Tomko P."/>
            <person name="Gavelis G."/>
            <person name="Widhalm J.R."/>
            <person name="Wisecaver J.H."/>
        </authorList>
    </citation>
    <scope>NUCLEOTIDE SEQUENCE</scope>
    <source>
        <strain evidence="14">ECLA1</strain>
    </source>
</reference>
<feature type="chain" id="PRO_5041770333" evidence="11">
    <location>
        <begin position="26"/>
        <end position="422"/>
    </location>
</feature>
<dbReference type="Proteomes" id="UP001283361">
    <property type="component" value="Unassembled WGS sequence"/>
</dbReference>
<dbReference type="Pfam" id="PF02932">
    <property type="entry name" value="Neur_chan_memb"/>
    <property type="match status" value="1"/>
</dbReference>
<dbReference type="InterPro" id="IPR036734">
    <property type="entry name" value="Neur_chan_lig-bd_sf"/>
</dbReference>
<feature type="transmembrane region" description="Helical" evidence="11">
    <location>
        <begin position="251"/>
        <end position="274"/>
    </location>
</feature>
<keyword evidence="9 11" id="KW-0472">Membrane</keyword>
<evidence type="ECO:0000256" key="8">
    <source>
        <dbReference type="ARBA" id="ARBA00023065"/>
    </source>
</evidence>
<proteinExistence type="inferred from homology"/>
<feature type="transmembrane region" description="Helical" evidence="11">
    <location>
        <begin position="317"/>
        <end position="337"/>
    </location>
</feature>
<dbReference type="NCBIfam" id="TIGR00860">
    <property type="entry name" value="LIC"/>
    <property type="match status" value="1"/>
</dbReference>
<feature type="domain" description="Neurotransmitter-gated ion-channel transmembrane" evidence="13">
    <location>
        <begin position="259"/>
        <end position="343"/>
    </location>
</feature>
<evidence type="ECO:0000256" key="6">
    <source>
        <dbReference type="ARBA" id="ARBA00022729"/>
    </source>
</evidence>
<evidence type="ECO:0000256" key="5">
    <source>
        <dbReference type="ARBA" id="ARBA00022692"/>
    </source>
</evidence>
<dbReference type="InterPro" id="IPR018000">
    <property type="entry name" value="Neurotransmitter_ion_chnl_CS"/>
</dbReference>
<feature type="transmembrane region" description="Helical" evidence="11">
    <location>
        <begin position="286"/>
        <end position="305"/>
    </location>
</feature>
<feature type="transmembrane region" description="Helical" evidence="11">
    <location>
        <begin position="394"/>
        <end position="414"/>
    </location>
</feature>
<evidence type="ECO:0000313" key="14">
    <source>
        <dbReference type="EMBL" id="KAK3763845.1"/>
    </source>
</evidence>
<dbReference type="GO" id="GO:0004888">
    <property type="term" value="F:transmembrane signaling receptor activity"/>
    <property type="evidence" value="ECO:0007669"/>
    <property type="project" value="InterPro"/>
</dbReference>
<keyword evidence="10 11" id="KW-0407">Ion channel</keyword>
<keyword evidence="6 11" id="KW-0732">Signal</keyword>
<evidence type="ECO:0000256" key="11">
    <source>
        <dbReference type="RuleBase" id="RU000687"/>
    </source>
</evidence>
<keyword evidence="8 11" id="KW-0406">Ion transport</keyword>
<dbReference type="EMBL" id="JAWDGP010004497">
    <property type="protein sequence ID" value="KAK3763845.1"/>
    <property type="molecule type" value="Genomic_DNA"/>
</dbReference>
<dbReference type="InterPro" id="IPR006201">
    <property type="entry name" value="Neur_channel"/>
</dbReference>
<dbReference type="PRINTS" id="PR00252">
    <property type="entry name" value="NRIONCHANNEL"/>
</dbReference>
<organism evidence="14 15">
    <name type="scientific">Elysia crispata</name>
    <name type="common">lettuce slug</name>
    <dbReference type="NCBI Taxonomy" id="231223"/>
    <lineage>
        <taxon>Eukaryota</taxon>
        <taxon>Metazoa</taxon>
        <taxon>Spiralia</taxon>
        <taxon>Lophotrochozoa</taxon>
        <taxon>Mollusca</taxon>
        <taxon>Gastropoda</taxon>
        <taxon>Heterobranchia</taxon>
        <taxon>Euthyneura</taxon>
        <taxon>Panpulmonata</taxon>
        <taxon>Sacoglossa</taxon>
        <taxon>Placobranchoidea</taxon>
        <taxon>Plakobranchidae</taxon>
        <taxon>Elysia</taxon>
    </lineage>
</organism>
<evidence type="ECO:0000256" key="7">
    <source>
        <dbReference type="ARBA" id="ARBA00022989"/>
    </source>
</evidence>
<evidence type="ECO:0000313" key="15">
    <source>
        <dbReference type="Proteomes" id="UP001283361"/>
    </source>
</evidence>
<dbReference type="GO" id="GO:0005886">
    <property type="term" value="C:plasma membrane"/>
    <property type="evidence" value="ECO:0007669"/>
    <property type="project" value="UniProtKB-SubCell"/>
</dbReference>
<dbReference type="Gene3D" id="2.70.170.10">
    <property type="entry name" value="Neurotransmitter-gated ion-channel ligand-binding domain"/>
    <property type="match status" value="1"/>
</dbReference>
<dbReference type="GO" id="GO:0005230">
    <property type="term" value="F:extracellular ligand-gated monoatomic ion channel activity"/>
    <property type="evidence" value="ECO:0007669"/>
    <property type="project" value="InterPro"/>
</dbReference>
<comment type="subcellular location">
    <subcellularLocation>
        <location evidence="2">Cell membrane</location>
    </subcellularLocation>
    <subcellularLocation>
        <location evidence="1">Membrane</location>
        <topology evidence="1">Multi-pass membrane protein</topology>
    </subcellularLocation>
</comment>
<accession>A0AAE1DBI0</accession>
<evidence type="ECO:0000256" key="4">
    <source>
        <dbReference type="ARBA" id="ARBA00022475"/>
    </source>
</evidence>
<dbReference type="PROSITE" id="PS00236">
    <property type="entry name" value="NEUROTR_ION_CHANNEL"/>
    <property type="match status" value="1"/>
</dbReference>
<evidence type="ECO:0000256" key="10">
    <source>
        <dbReference type="ARBA" id="ARBA00023303"/>
    </source>
</evidence>
<evidence type="ECO:0000256" key="1">
    <source>
        <dbReference type="ARBA" id="ARBA00004141"/>
    </source>
</evidence>
<dbReference type="InterPro" id="IPR006028">
    <property type="entry name" value="GABAA/Glycine_rcpt"/>
</dbReference>